<dbReference type="Pfam" id="PF03372">
    <property type="entry name" value="Exo_endo_phos"/>
    <property type="match status" value="1"/>
</dbReference>
<comment type="caution">
    <text evidence="3">The sequence shown here is derived from an EMBL/GenBank/DDBJ whole genome shotgun (WGS) entry which is preliminary data.</text>
</comment>
<evidence type="ECO:0000256" key="1">
    <source>
        <dbReference type="SAM" id="MobiDB-lite"/>
    </source>
</evidence>
<dbReference type="InterPro" id="IPR050410">
    <property type="entry name" value="CCR4/nocturin_mRNA_transcr"/>
</dbReference>
<accession>A0A8J2PZX9</accession>
<dbReference type="GO" id="GO:0000175">
    <property type="term" value="F:3'-5'-RNA exonuclease activity"/>
    <property type="evidence" value="ECO:0007669"/>
    <property type="project" value="TreeGrafter"/>
</dbReference>
<dbReference type="PANTHER" id="PTHR12121:SF34">
    <property type="entry name" value="PROTEIN ANGEL"/>
    <property type="match status" value="1"/>
</dbReference>
<organism evidence="3 4">
    <name type="scientific">Allacma fusca</name>
    <dbReference type="NCBI Taxonomy" id="39272"/>
    <lineage>
        <taxon>Eukaryota</taxon>
        <taxon>Metazoa</taxon>
        <taxon>Ecdysozoa</taxon>
        <taxon>Arthropoda</taxon>
        <taxon>Hexapoda</taxon>
        <taxon>Collembola</taxon>
        <taxon>Symphypleona</taxon>
        <taxon>Sminthuridae</taxon>
        <taxon>Allacma</taxon>
    </lineage>
</organism>
<dbReference type="Proteomes" id="UP000708208">
    <property type="component" value="Unassembled WGS sequence"/>
</dbReference>
<evidence type="ECO:0000259" key="2">
    <source>
        <dbReference type="Pfam" id="PF03372"/>
    </source>
</evidence>
<name>A0A8J2PZX9_9HEXA</name>
<sequence>MSRSYTTARRFYSVDSEDDSGPSAKIRSVPQSLSNIPAGESSEPPEPIDNPAEVRNELTKSFVKEITVARNYLKSLRRWEYTQLGKLIGNGNDQRSIGDGSRFFVMSYNILSQHLLTMHNNLYSGCDPRALNHNFRKQLFFSELEEIQPDILCLQEVEESDFYKVHEPTLFLKGYKGIYKKRTGDKQDGCAIFYKATRFSFVDKLSVEYFQPHIPLLNRDNVGLLIKLRTNKFGAGRKHTFVVGTTHILFNPKRQDVKLAQMQLLLAELDRFAFCGLDPKGQAKYHPIILTGDFNAEPHNQLMRFFSDGFLRTELPSSNSFSFREKAIDNFIPIHTGINDQSQHYKLVLERIKQWKTHRRNEFQLDSKVYSSLVNLYASDSCPSDLEMTTEAAVDSDEFLPRTTTPFVEKSRNKLISRSVTFSDDVDPDVAGPSALFQSFSKTESVSGPDVSAVNLHTQVDPDEHAKLIEEIVKTGTRCSFGSGEISHNLRLNSVYAPPLDRGESGDTACTTKQSCWTTVDYMFYSKIWNEQYKKQTEGKLRLLRRLGLLNRNQCKEMGPIPNLAVSSDHYSLIAEFVLK</sequence>
<protein>
    <recommendedName>
        <fullName evidence="2">Endonuclease/exonuclease/phosphatase domain-containing protein</fullName>
    </recommendedName>
</protein>
<evidence type="ECO:0000313" key="4">
    <source>
        <dbReference type="Proteomes" id="UP000708208"/>
    </source>
</evidence>
<gene>
    <name evidence="3" type="ORF">AFUS01_LOCUS44318</name>
</gene>
<evidence type="ECO:0000313" key="3">
    <source>
        <dbReference type="EMBL" id="CAG7834867.1"/>
    </source>
</evidence>
<feature type="domain" description="Endonuclease/exonuclease/phosphatase" evidence="2">
    <location>
        <begin position="106"/>
        <end position="324"/>
    </location>
</feature>
<proteinExistence type="predicted"/>
<feature type="region of interest" description="Disordered" evidence="1">
    <location>
        <begin position="1"/>
        <end position="51"/>
    </location>
</feature>
<dbReference type="PANTHER" id="PTHR12121">
    <property type="entry name" value="CARBON CATABOLITE REPRESSOR PROTEIN 4"/>
    <property type="match status" value="1"/>
</dbReference>
<dbReference type="OrthoDB" id="10253982at2759"/>
<keyword evidence="4" id="KW-1185">Reference proteome</keyword>
<reference evidence="3" key="1">
    <citation type="submission" date="2021-06" db="EMBL/GenBank/DDBJ databases">
        <authorList>
            <person name="Hodson N. C."/>
            <person name="Mongue J. A."/>
            <person name="Jaron S. K."/>
        </authorList>
    </citation>
    <scope>NUCLEOTIDE SEQUENCE</scope>
</reference>
<dbReference type="EMBL" id="CAJVCH010570421">
    <property type="protein sequence ID" value="CAG7834867.1"/>
    <property type="molecule type" value="Genomic_DNA"/>
</dbReference>
<dbReference type="AlphaFoldDB" id="A0A8J2PZX9"/>
<dbReference type="InterPro" id="IPR005135">
    <property type="entry name" value="Endo/exonuclease/phosphatase"/>
</dbReference>